<accession>Q1YLS0</accession>
<feature type="chain" id="PRO_5004197715" description="Glycine zipper domain-containing protein" evidence="1">
    <location>
        <begin position="19"/>
        <end position="101"/>
    </location>
</feature>
<dbReference type="PROSITE" id="PS51257">
    <property type="entry name" value="PROKAR_LIPOPROTEIN"/>
    <property type="match status" value="1"/>
</dbReference>
<keyword evidence="1" id="KW-0732">Signal</keyword>
<feature type="signal peptide" evidence="1">
    <location>
        <begin position="1"/>
        <end position="18"/>
    </location>
</feature>
<proteinExistence type="predicted"/>
<dbReference type="EMBL" id="AAPJ01000001">
    <property type="protein sequence ID" value="EAS51661.1"/>
    <property type="molecule type" value="Genomic_DNA"/>
</dbReference>
<gene>
    <name evidence="2" type="ORF">SI859A1_02477</name>
</gene>
<comment type="caution">
    <text evidence="2">The sequence shown here is derived from an EMBL/GenBank/DDBJ whole genome shotgun (WGS) entry which is preliminary data.</text>
</comment>
<reference evidence="2 3" key="1">
    <citation type="journal article" date="2008" name="Appl. Environ. Microbiol.">
        <title>Genomic insights into Mn(II) oxidation by the marine alphaproteobacterium Aurantimonas sp. strain SI85-9A1.</title>
        <authorList>
            <person name="Dick G.J."/>
            <person name="Podell S."/>
            <person name="Johnson H.A."/>
            <person name="Rivera-Espinoza Y."/>
            <person name="Bernier-Latmani R."/>
            <person name="McCarthy J.K."/>
            <person name="Torpey J.W."/>
            <person name="Clement B.G."/>
            <person name="Gaasterland T."/>
            <person name="Tebo B.M."/>
        </authorList>
    </citation>
    <scope>NUCLEOTIDE SEQUENCE [LARGE SCALE GENOMIC DNA]</scope>
    <source>
        <strain evidence="2 3">SI85-9A1</strain>
    </source>
</reference>
<dbReference type="AlphaFoldDB" id="Q1YLS0"/>
<protein>
    <recommendedName>
        <fullName evidence="4">Glycine zipper domain-containing protein</fullName>
    </recommendedName>
</protein>
<dbReference type="HOGENOM" id="CLU_158447_0_0_5"/>
<evidence type="ECO:0000256" key="1">
    <source>
        <dbReference type="SAM" id="SignalP"/>
    </source>
</evidence>
<organism evidence="2 3">
    <name type="scientific">Aurantimonas manganoxydans (strain ATCC BAA-1229 / DSM 21871 / SI85-9A1)</name>
    <dbReference type="NCBI Taxonomy" id="287752"/>
    <lineage>
        <taxon>Bacteria</taxon>
        <taxon>Pseudomonadati</taxon>
        <taxon>Pseudomonadota</taxon>
        <taxon>Alphaproteobacteria</taxon>
        <taxon>Hyphomicrobiales</taxon>
        <taxon>Aurantimonadaceae</taxon>
        <taxon>Aurantimonas</taxon>
    </lineage>
</organism>
<name>Q1YLS0_AURMS</name>
<dbReference type="BioCyc" id="AURANTIMONAS:SI859A1_02477-MONOMER"/>
<evidence type="ECO:0000313" key="3">
    <source>
        <dbReference type="Proteomes" id="UP000000321"/>
    </source>
</evidence>
<keyword evidence="3" id="KW-1185">Reference proteome</keyword>
<evidence type="ECO:0008006" key="4">
    <source>
        <dbReference type="Google" id="ProtNLM"/>
    </source>
</evidence>
<evidence type="ECO:0000313" key="2">
    <source>
        <dbReference type="EMBL" id="EAS51661.1"/>
    </source>
</evidence>
<dbReference type="Proteomes" id="UP000000321">
    <property type="component" value="Unassembled WGS sequence"/>
</dbReference>
<sequence length="101" mass="9777">MFVRGGNMFKKLSIAAVAALTLAAAGCTTEDRYTAGGAALGGLGGAAIGAGVSGNAEGALIGGAIGAAGGAIAGNVIGRSKERDGYCRYSDGNIYRCPDGY</sequence>